<keyword evidence="4 5" id="KW-0472">Membrane</keyword>
<dbReference type="Proteomes" id="UP000629098">
    <property type="component" value="Unassembled WGS sequence"/>
</dbReference>
<protein>
    <submittedName>
        <fullName evidence="6">YnfA family protein</fullName>
    </submittedName>
</protein>
<keyword evidence="1 5" id="KW-1003">Cell membrane</keyword>
<comment type="subcellular location">
    <subcellularLocation>
        <location evidence="5">Cell membrane</location>
        <topology evidence="5">Multi-pass membrane protein</topology>
    </subcellularLocation>
</comment>
<dbReference type="InterPro" id="IPR037185">
    <property type="entry name" value="EmrE-like"/>
</dbReference>
<name>A0A8J6XXZ2_9CYAN</name>
<feature type="transmembrane region" description="Helical" evidence="5">
    <location>
        <begin position="5"/>
        <end position="26"/>
    </location>
</feature>
<dbReference type="HAMAP" id="MF_00010">
    <property type="entry name" value="UPF0060"/>
    <property type="match status" value="1"/>
</dbReference>
<dbReference type="EMBL" id="JACXAE010000127">
    <property type="protein sequence ID" value="MBD2778507.1"/>
    <property type="molecule type" value="Genomic_DNA"/>
</dbReference>
<dbReference type="InterPro" id="IPR003844">
    <property type="entry name" value="UPF0060"/>
</dbReference>
<evidence type="ECO:0000313" key="7">
    <source>
        <dbReference type="Proteomes" id="UP000629098"/>
    </source>
</evidence>
<feature type="transmembrane region" description="Helical" evidence="5">
    <location>
        <begin position="88"/>
        <end position="104"/>
    </location>
</feature>
<feature type="transmembrane region" description="Helical" evidence="5">
    <location>
        <begin position="60"/>
        <end position="76"/>
    </location>
</feature>
<sequence>MVKSLLYFILAGLCEIAGGYLIWLWLREAKSIWYAFFGSVLLILYGVIPTLQEANFGRVYAAYGGVFIVLSILWGWQVDKTTPDKFDLIGGFIALVGVYVIMYWRRA</sequence>
<reference evidence="6" key="1">
    <citation type="submission" date="2020-09" db="EMBL/GenBank/DDBJ databases">
        <title>Iningainema tapete sp. nov. (Scytonemataceae, Cyanobacteria) from greenhouses in central Florida (USA) produces two types of nodularin with biosynthetic potential for microcystin-LR and anabaenopeptins.</title>
        <authorList>
            <person name="Berthold D.E."/>
            <person name="Lefler F.W."/>
            <person name="Huang I.-S."/>
            <person name="Abdulla H."/>
            <person name="Zimba P.V."/>
            <person name="Laughinghouse H.D. IV."/>
        </authorList>
    </citation>
    <scope>NUCLEOTIDE SEQUENCE</scope>
    <source>
        <strain evidence="6">BLCCT55</strain>
    </source>
</reference>
<accession>A0A8J6XXZ2</accession>
<evidence type="ECO:0000256" key="1">
    <source>
        <dbReference type="ARBA" id="ARBA00022475"/>
    </source>
</evidence>
<dbReference type="Gene3D" id="1.10.3730.20">
    <property type="match status" value="1"/>
</dbReference>
<gene>
    <name evidence="6" type="ORF">ICL16_42310</name>
</gene>
<feature type="transmembrane region" description="Helical" evidence="5">
    <location>
        <begin position="32"/>
        <end position="48"/>
    </location>
</feature>
<dbReference type="GO" id="GO:0005886">
    <property type="term" value="C:plasma membrane"/>
    <property type="evidence" value="ECO:0007669"/>
    <property type="project" value="UniProtKB-SubCell"/>
</dbReference>
<evidence type="ECO:0000256" key="3">
    <source>
        <dbReference type="ARBA" id="ARBA00022989"/>
    </source>
</evidence>
<keyword evidence="3 5" id="KW-1133">Transmembrane helix</keyword>
<dbReference type="NCBIfam" id="NF002586">
    <property type="entry name" value="PRK02237.1"/>
    <property type="match status" value="1"/>
</dbReference>
<dbReference type="SUPFAM" id="SSF103481">
    <property type="entry name" value="Multidrug resistance efflux transporter EmrE"/>
    <property type="match status" value="1"/>
</dbReference>
<keyword evidence="7" id="KW-1185">Reference proteome</keyword>
<dbReference type="PANTHER" id="PTHR36116:SF1">
    <property type="entry name" value="UPF0060 MEMBRANE PROTEIN YNFA"/>
    <property type="match status" value="1"/>
</dbReference>
<evidence type="ECO:0000256" key="2">
    <source>
        <dbReference type="ARBA" id="ARBA00022692"/>
    </source>
</evidence>
<evidence type="ECO:0000313" key="6">
    <source>
        <dbReference type="EMBL" id="MBD2778507.1"/>
    </source>
</evidence>
<dbReference type="AlphaFoldDB" id="A0A8J6XXZ2"/>
<dbReference type="Pfam" id="PF02694">
    <property type="entry name" value="UPF0060"/>
    <property type="match status" value="1"/>
</dbReference>
<keyword evidence="2 5" id="KW-0812">Transmembrane</keyword>
<dbReference type="RefSeq" id="WP_190838276.1">
    <property type="nucleotide sequence ID" value="NZ_CAWPPI010000127.1"/>
</dbReference>
<comment type="similarity">
    <text evidence="5">Belongs to the UPF0060 family.</text>
</comment>
<dbReference type="PANTHER" id="PTHR36116">
    <property type="entry name" value="UPF0060 MEMBRANE PROTEIN YNFA"/>
    <property type="match status" value="1"/>
</dbReference>
<proteinExistence type="inferred from homology"/>
<organism evidence="6 7">
    <name type="scientific">Iningainema tapete BLCC-T55</name>
    <dbReference type="NCBI Taxonomy" id="2748662"/>
    <lineage>
        <taxon>Bacteria</taxon>
        <taxon>Bacillati</taxon>
        <taxon>Cyanobacteriota</taxon>
        <taxon>Cyanophyceae</taxon>
        <taxon>Nostocales</taxon>
        <taxon>Scytonemataceae</taxon>
        <taxon>Iningainema tapete</taxon>
    </lineage>
</organism>
<comment type="caution">
    <text evidence="6">The sequence shown here is derived from an EMBL/GenBank/DDBJ whole genome shotgun (WGS) entry which is preliminary data.</text>
</comment>
<evidence type="ECO:0000256" key="4">
    <source>
        <dbReference type="ARBA" id="ARBA00023136"/>
    </source>
</evidence>
<evidence type="ECO:0000256" key="5">
    <source>
        <dbReference type="HAMAP-Rule" id="MF_00010"/>
    </source>
</evidence>